<protein>
    <recommendedName>
        <fullName evidence="3">Endonuclease/exonuclease/phosphatase domain-containing protein</fullName>
    </recommendedName>
</protein>
<feature type="transmembrane region" description="Helical" evidence="2">
    <location>
        <begin position="188"/>
        <end position="207"/>
    </location>
</feature>
<name>A0A941E7J8_9ACTN</name>
<proteinExistence type="predicted"/>
<dbReference type="SUPFAM" id="SSF56219">
    <property type="entry name" value="DNase I-like"/>
    <property type="match status" value="1"/>
</dbReference>
<keyword evidence="5" id="KW-1185">Reference proteome</keyword>
<dbReference type="InterPro" id="IPR005135">
    <property type="entry name" value="Endo/exonuclease/phosphatase"/>
</dbReference>
<dbReference type="EMBL" id="JAGSOH010000018">
    <property type="protein sequence ID" value="MBR7826536.1"/>
    <property type="molecule type" value="Genomic_DNA"/>
</dbReference>
<dbReference type="Gene3D" id="3.60.10.10">
    <property type="entry name" value="Endonuclease/exonuclease/phosphatase"/>
    <property type="match status" value="1"/>
</dbReference>
<feature type="transmembrane region" description="Helical" evidence="2">
    <location>
        <begin position="158"/>
        <end position="176"/>
    </location>
</feature>
<evidence type="ECO:0000256" key="1">
    <source>
        <dbReference type="SAM" id="MobiDB-lite"/>
    </source>
</evidence>
<evidence type="ECO:0000313" key="4">
    <source>
        <dbReference type="EMBL" id="MBR7826536.1"/>
    </source>
</evidence>
<keyword evidence="2" id="KW-1133">Transmembrane helix</keyword>
<evidence type="ECO:0000259" key="3">
    <source>
        <dbReference type="Pfam" id="PF03372"/>
    </source>
</evidence>
<keyword evidence="2" id="KW-0472">Membrane</keyword>
<keyword evidence="2" id="KW-0812">Transmembrane</keyword>
<evidence type="ECO:0000256" key="2">
    <source>
        <dbReference type="SAM" id="Phobius"/>
    </source>
</evidence>
<accession>A0A941E7J8</accession>
<dbReference type="Proteomes" id="UP000676325">
    <property type="component" value="Unassembled WGS sequence"/>
</dbReference>
<sequence length="482" mass="50313">MVAGPVTGAEGDEQTSRETPDPRLWPEFGIPAQRAELTPGQPGEPDPTTPIIPSRPDGIPSQPHTAAPTFPTQPDGMSSAQPGAATPTIPSQPTGLTAGHPEQGPVAAEFGSAPIITPFPGAAPGTAGLEPATEPEKPRTLRSAKSHRSRMRRQTSNGVIVLACLAVIFLVLHRFLPDAGGIGSLLETWLPWVGVPILLLFIIAAIVHTKRAIVVTLAAALAWTALYGPTMLPRGSSATAQLRIFSEDVNGNAQEATASGTMALAQKADIVALEDMYSSVSESNAVNALNSAYANHTTEYEFGLWSKYPILSAQPIALGTTQAAQTLSLGADDLGLAASATGAPIVGALKATLSTPKGDLTVYLVHLPQPVLGDQGFAKVRDQALTKFVQLLEADHSSRIAVIGDINVAATDRQFGQLTNADGLTSAQQAAGSGFGFTWPAEFPIVRLDDVLTRGLTPLRSVVLSAIAKGQTHLPIQVDLDY</sequence>
<dbReference type="AlphaFoldDB" id="A0A941E7J8"/>
<evidence type="ECO:0000313" key="5">
    <source>
        <dbReference type="Proteomes" id="UP000676325"/>
    </source>
</evidence>
<dbReference type="RefSeq" id="WP_212517681.1">
    <property type="nucleotide sequence ID" value="NZ_JAGSOH010000018.1"/>
</dbReference>
<feature type="compositionally biased region" description="Polar residues" evidence="1">
    <location>
        <begin position="70"/>
        <end position="81"/>
    </location>
</feature>
<dbReference type="InterPro" id="IPR036691">
    <property type="entry name" value="Endo/exonu/phosph_ase_sf"/>
</dbReference>
<feature type="transmembrane region" description="Helical" evidence="2">
    <location>
        <begin position="214"/>
        <end position="232"/>
    </location>
</feature>
<dbReference type="Pfam" id="PF03372">
    <property type="entry name" value="Exo_endo_phos"/>
    <property type="match status" value="1"/>
</dbReference>
<organism evidence="4 5">
    <name type="scientific">Actinospica acidithermotolerans</name>
    <dbReference type="NCBI Taxonomy" id="2828514"/>
    <lineage>
        <taxon>Bacteria</taxon>
        <taxon>Bacillati</taxon>
        <taxon>Actinomycetota</taxon>
        <taxon>Actinomycetes</taxon>
        <taxon>Catenulisporales</taxon>
        <taxon>Actinospicaceae</taxon>
        <taxon>Actinospica</taxon>
    </lineage>
</organism>
<gene>
    <name evidence="4" type="ORF">KDK95_09495</name>
</gene>
<feature type="domain" description="Endonuclease/exonuclease/phosphatase" evidence="3">
    <location>
        <begin position="260"/>
        <end position="462"/>
    </location>
</feature>
<dbReference type="GO" id="GO:0003824">
    <property type="term" value="F:catalytic activity"/>
    <property type="evidence" value="ECO:0007669"/>
    <property type="project" value="InterPro"/>
</dbReference>
<comment type="caution">
    <text evidence="4">The sequence shown here is derived from an EMBL/GenBank/DDBJ whole genome shotgun (WGS) entry which is preliminary data.</text>
</comment>
<feature type="compositionally biased region" description="Basic residues" evidence="1">
    <location>
        <begin position="140"/>
        <end position="151"/>
    </location>
</feature>
<feature type="region of interest" description="Disordered" evidence="1">
    <location>
        <begin position="1"/>
        <end position="151"/>
    </location>
</feature>
<reference evidence="4" key="1">
    <citation type="submission" date="2021-04" db="EMBL/GenBank/DDBJ databases">
        <title>Genome based classification of Actinospica acidithermotolerans sp. nov., an actinobacterium isolated from an Indonesian hot spring.</title>
        <authorList>
            <person name="Kusuma A.B."/>
            <person name="Putra K.E."/>
            <person name="Nafisah S."/>
            <person name="Loh J."/>
            <person name="Nouioui I."/>
            <person name="Goodfellow M."/>
        </authorList>
    </citation>
    <scope>NUCLEOTIDE SEQUENCE</scope>
    <source>
        <strain evidence="4">MGRD01-02</strain>
    </source>
</reference>